<dbReference type="EMBL" id="CP120627">
    <property type="protein sequence ID" value="WEW56316.1"/>
    <property type="molecule type" value="Genomic_DNA"/>
</dbReference>
<dbReference type="GO" id="GO:0005739">
    <property type="term" value="C:mitochondrion"/>
    <property type="evidence" value="ECO:0007669"/>
    <property type="project" value="UniProtKB-SubCell"/>
</dbReference>
<dbReference type="GO" id="GO:1990904">
    <property type="term" value="C:ribonucleoprotein complex"/>
    <property type="evidence" value="ECO:0007669"/>
    <property type="project" value="UniProtKB-KW"/>
</dbReference>
<evidence type="ECO:0000313" key="9">
    <source>
        <dbReference type="Proteomes" id="UP001219355"/>
    </source>
</evidence>
<comment type="similarity">
    <text evidence="2">Belongs to the mitochondrion-specific ribosomal protein mS33 family.</text>
</comment>
<protein>
    <recommendedName>
        <fullName evidence="6">Small ribosomal subunit protein mS33</fullName>
    </recommendedName>
</protein>
<dbReference type="GO" id="GO:0005840">
    <property type="term" value="C:ribosome"/>
    <property type="evidence" value="ECO:0007669"/>
    <property type="project" value="UniProtKB-KW"/>
</dbReference>
<evidence type="ECO:0000256" key="6">
    <source>
        <dbReference type="ARBA" id="ARBA00035132"/>
    </source>
</evidence>
<organism evidence="8 9">
    <name type="scientific">Emydomyces testavorans</name>
    <dbReference type="NCBI Taxonomy" id="2070801"/>
    <lineage>
        <taxon>Eukaryota</taxon>
        <taxon>Fungi</taxon>
        <taxon>Dikarya</taxon>
        <taxon>Ascomycota</taxon>
        <taxon>Pezizomycotina</taxon>
        <taxon>Eurotiomycetes</taxon>
        <taxon>Eurotiomycetidae</taxon>
        <taxon>Onygenales</taxon>
        <taxon>Nannizziopsiaceae</taxon>
        <taxon>Emydomyces</taxon>
    </lineage>
</organism>
<evidence type="ECO:0000313" key="8">
    <source>
        <dbReference type="EMBL" id="WEW56316.1"/>
    </source>
</evidence>
<dbReference type="AlphaFoldDB" id="A0AAF0DEN7"/>
<keyword evidence="5" id="KW-0687">Ribonucleoprotein</keyword>
<evidence type="ECO:0000256" key="4">
    <source>
        <dbReference type="ARBA" id="ARBA00023128"/>
    </source>
</evidence>
<dbReference type="Proteomes" id="UP001219355">
    <property type="component" value="Chromosome 1"/>
</dbReference>
<keyword evidence="3" id="KW-0689">Ribosomal protein</keyword>
<keyword evidence="7" id="KW-0812">Transmembrane</keyword>
<evidence type="ECO:0000256" key="2">
    <source>
        <dbReference type="ARBA" id="ARBA00008970"/>
    </source>
</evidence>
<evidence type="ECO:0000256" key="1">
    <source>
        <dbReference type="ARBA" id="ARBA00004173"/>
    </source>
</evidence>
<gene>
    <name evidence="8" type="ORF">PRK78_001759</name>
</gene>
<comment type="subcellular location">
    <subcellularLocation>
        <location evidence="1">Mitochondrion</location>
    </subcellularLocation>
</comment>
<keyword evidence="9" id="KW-1185">Reference proteome</keyword>
<sequence>MASVARSRILALAKNFNPEGARLGNKVLRQRLRGPILAAYYPRKTVSFRDLQDAYRPFDLETWDDYEEDRLEALQIAKMRGKGAPKKKRTAAGEILRLIIFLLAAIMTLLAHFFLSSYIESRSAKKKK</sequence>
<accession>A0AAF0DEN7</accession>
<evidence type="ECO:0000256" key="3">
    <source>
        <dbReference type="ARBA" id="ARBA00022980"/>
    </source>
</evidence>
<name>A0AAF0DEN7_9EURO</name>
<proteinExistence type="inferred from homology"/>
<keyword evidence="7" id="KW-0472">Membrane</keyword>
<evidence type="ECO:0000256" key="5">
    <source>
        <dbReference type="ARBA" id="ARBA00023274"/>
    </source>
</evidence>
<dbReference type="PANTHER" id="PTHR13362:SF2">
    <property type="entry name" value="SMALL RIBOSOMAL SUBUNIT PROTEIN MS33"/>
    <property type="match status" value="1"/>
</dbReference>
<dbReference type="Pfam" id="PF08293">
    <property type="entry name" value="MRP-S33"/>
    <property type="match status" value="1"/>
</dbReference>
<dbReference type="PANTHER" id="PTHR13362">
    <property type="entry name" value="MITOCHONDRIAL RIBOSOMAL PROTEIN S33"/>
    <property type="match status" value="1"/>
</dbReference>
<keyword evidence="7" id="KW-1133">Transmembrane helix</keyword>
<evidence type="ECO:0000256" key="7">
    <source>
        <dbReference type="SAM" id="Phobius"/>
    </source>
</evidence>
<dbReference type="InterPro" id="IPR013219">
    <property type="entry name" value="Ribosomal_mS33"/>
</dbReference>
<keyword evidence="4" id="KW-0496">Mitochondrion</keyword>
<reference evidence="8" key="1">
    <citation type="submission" date="2023-03" db="EMBL/GenBank/DDBJ databases">
        <title>Emydomyces testavorans Genome Sequence.</title>
        <authorList>
            <person name="Hoyer L."/>
        </authorList>
    </citation>
    <scope>NUCLEOTIDE SEQUENCE</scope>
    <source>
        <strain evidence="8">16-2883</strain>
    </source>
</reference>
<feature type="transmembrane region" description="Helical" evidence="7">
    <location>
        <begin position="95"/>
        <end position="119"/>
    </location>
</feature>